<organism evidence="2 3">
    <name type="scientific">Oxobacter pfennigii</name>
    <dbReference type="NCBI Taxonomy" id="36849"/>
    <lineage>
        <taxon>Bacteria</taxon>
        <taxon>Bacillati</taxon>
        <taxon>Bacillota</taxon>
        <taxon>Clostridia</taxon>
        <taxon>Eubacteriales</taxon>
        <taxon>Clostridiaceae</taxon>
        <taxon>Oxobacter</taxon>
    </lineage>
</organism>
<name>A0A0P8WD84_9CLOT</name>
<dbReference type="AlphaFoldDB" id="A0A0P8WD84"/>
<comment type="caution">
    <text evidence="2">The sequence shown here is derived from an EMBL/GenBank/DDBJ whole genome shotgun (WGS) entry which is preliminary data.</text>
</comment>
<dbReference type="Proteomes" id="UP000050326">
    <property type="component" value="Unassembled WGS sequence"/>
</dbReference>
<sequence>MPKYDQKKNSPSANKQEKLKNAVDSIPGDNQNQNHNAKKEALGPNTKQ</sequence>
<evidence type="ECO:0000256" key="1">
    <source>
        <dbReference type="SAM" id="MobiDB-lite"/>
    </source>
</evidence>
<gene>
    <name evidence="2" type="ORF">OXPF_05700</name>
</gene>
<feature type="region of interest" description="Disordered" evidence="1">
    <location>
        <begin position="1"/>
        <end position="48"/>
    </location>
</feature>
<accession>A0A0P8WD84</accession>
<proteinExistence type="predicted"/>
<dbReference type="RefSeq" id="WP_160317132.1">
    <property type="nucleotide sequence ID" value="NZ_LKET01000017.1"/>
</dbReference>
<evidence type="ECO:0000313" key="3">
    <source>
        <dbReference type="Proteomes" id="UP000050326"/>
    </source>
</evidence>
<protein>
    <submittedName>
        <fullName evidence="2">Uncharacterized protein</fullName>
    </submittedName>
</protein>
<reference evidence="2 3" key="1">
    <citation type="submission" date="2015-09" db="EMBL/GenBank/DDBJ databases">
        <title>Genome sequence of Oxobacter pfennigii DSM 3222.</title>
        <authorList>
            <person name="Poehlein A."/>
            <person name="Bengelsdorf F.R."/>
            <person name="Schiel-Bengelsdorf B."/>
            <person name="Duerre P."/>
            <person name="Daniel R."/>
        </authorList>
    </citation>
    <scope>NUCLEOTIDE SEQUENCE [LARGE SCALE GENOMIC DNA]</scope>
    <source>
        <strain evidence="2 3">DSM 3222</strain>
    </source>
</reference>
<dbReference type="STRING" id="36849.OXPF_05700"/>
<dbReference type="EMBL" id="LKET01000017">
    <property type="protein sequence ID" value="KPU45845.1"/>
    <property type="molecule type" value="Genomic_DNA"/>
</dbReference>
<keyword evidence="3" id="KW-1185">Reference proteome</keyword>
<evidence type="ECO:0000313" key="2">
    <source>
        <dbReference type="EMBL" id="KPU45845.1"/>
    </source>
</evidence>